<gene>
    <name evidence="2" type="ORF">BCL90_5310</name>
    <name evidence="3" type="ORF">E3V97_16325</name>
</gene>
<accession>A0A497XMK2</accession>
<dbReference type="Proteomes" id="UP000273898">
    <property type="component" value="Unassembled WGS sequence"/>
</dbReference>
<sequence length="253" mass="30643">MIISYFKPRDRFDFSNDTLDIGNPLSWNRSTFLKHFFKRVFAISEDRLEEFYRHHLSYFLTSHLNGTEEIFFKHLWELIEGQLKVLTGKDVYDSNHVRNQREIKRLKIFTEVLIPLDQWNFHKSNFAVVAQLEMENHELKQQVKQLKADLLKANKLETKQYINIPKGRLLAFIDLCVKLRTLKVEEKDELLFTDFPIVWVKLICKYFRNDDQEIDFEGIRGYFYQNLENPGNRARYVSEDQKLFEIKRLRKRR</sequence>
<dbReference type="EMBL" id="SOPX01000003">
    <property type="protein sequence ID" value="TFB29757.1"/>
    <property type="molecule type" value="Genomic_DNA"/>
</dbReference>
<comment type="caution">
    <text evidence="2">The sequence shown here is derived from an EMBL/GenBank/DDBJ whole genome shotgun (WGS) entry which is preliminary data.</text>
</comment>
<name>A0A497XMK2_9SPHI</name>
<protein>
    <submittedName>
        <fullName evidence="2">Uncharacterized protein</fullName>
    </submittedName>
</protein>
<evidence type="ECO:0000313" key="2">
    <source>
        <dbReference type="EMBL" id="RLJ69212.1"/>
    </source>
</evidence>
<evidence type="ECO:0000256" key="1">
    <source>
        <dbReference type="SAM" id="Coils"/>
    </source>
</evidence>
<proteinExistence type="predicted"/>
<evidence type="ECO:0000313" key="3">
    <source>
        <dbReference type="EMBL" id="TFB29757.1"/>
    </source>
</evidence>
<dbReference type="AlphaFoldDB" id="A0A497XMK2"/>
<dbReference type="Proteomes" id="UP000297429">
    <property type="component" value="Unassembled WGS sequence"/>
</dbReference>
<keyword evidence="1" id="KW-0175">Coiled coil</keyword>
<reference evidence="2 4" key="1">
    <citation type="submission" date="2018-10" db="EMBL/GenBank/DDBJ databases">
        <title>Genomic Encyclopedia of Archaeal and Bacterial Type Strains, Phase II (KMG-II): from individual species to whole genera.</title>
        <authorList>
            <person name="Goeker M."/>
        </authorList>
    </citation>
    <scope>NUCLEOTIDE SEQUENCE [LARGE SCALE GENOMIC DNA]</scope>
    <source>
        <strain evidence="2 4">DSM 19624</strain>
    </source>
</reference>
<evidence type="ECO:0000313" key="4">
    <source>
        <dbReference type="Proteomes" id="UP000273898"/>
    </source>
</evidence>
<organism evidence="2 4">
    <name type="scientific">Pedobacter alluvionis</name>
    <dbReference type="NCBI Taxonomy" id="475253"/>
    <lineage>
        <taxon>Bacteria</taxon>
        <taxon>Pseudomonadati</taxon>
        <taxon>Bacteroidota</taxon>
        <taxon>Sphingobacteriia</taxon>
        <taxon>Sphingobacteriales</taxon>
        <taxon>Sphingobacteriaceae</taxon>
        <taxon>Pedobacter</taxon>
    </lineage>
</organism>
<keyword evidence="5" id="KW-1185">Reference proteome</keyword>
<feature type="coiled-coil region" evidence="1">
    <location>
        <begin position="129"/>
        <end position="156"/>
    </location>
</feature>
<dbReference type="OrthoDB" id="751263at2"/>
<dbReference type="EMBL" id="RCCK01000018">
    <property type="protein sequence ID" value="RLJ69212.1"/>
    <property type="molecule type" value="Genomic_DNA"/>
</dbReference>
<dbReference type="RefSeq" id="WP_134380633.1">
    <property type="nucleotide sequence ID" value="NZ_RCCK01000018.1"/>
</dbReference>
<reference evidence="3 5" key="2">
    <citation type="submission" date="2019-03" db="EMBL/GenBank/DDBJ databases">
        <authorList>
            <person name="He R.-H."/>
        </authorList>
    </citation>
    <scope>NUCLEOTIDE SEQUENCE [LARGE SCALE GENOMIC DNA]</scope>
    <source>
        <strain evidence="3 5">DSM 19624</strain>
    </source>
</reference>
<evidence type="ECO:0000313" key="5">
    <source>
        <dbReference type="Proteomes" id="UP000297429"/>
    </source>
</evidence>